<protein>
    <recommendedName>
        <fullName evidence="8">Type II secretion system protein GspF domain-containing protein</fullName>
    </recommendedName>
</protein>
<dbReference type="STRING" id="888050.HMPREF9004_0806"/>
<proteinExistence type="predicted"/>
<evidence type="ECO:0000313" key="9">
    <source>
        <dbReference type="EMBL" id="ENO18237.1"/>
    </source>
</evidence>
<evidence type="ECO:0000256" key="2">
    <source>
        <dbReference type="ARBA" id="ARBA00022475"/>
    </source>
</evidence>
<sequence>MGGACSVGGYGSGIWGGDCSERGILGRDCSERGRGPRVKASGSGAARAKILRSRKPSGPADYRIAGAELALLVTEVASRLRAGAPVEHAWEASWTRLIPGVPFSGIDEDGSPRVLSELTKVPALAQIRTFSDIRRIYWLKRGRGRAAHSATLALRSACRLSASSGAPLAQILDAVADGLEESEAAEEARRIASSSARTSSRILIALPLLGIIGAQVMGADPIGTFSDAGIGSVLGLIGLTLLLASIFVSRTLIARAAGSAGELDPAIACDLAQAVLEAGGSIPQVLEAIGESAEDPTLRAAGRGLRIGLKWSRAWEERPDDPLALALEPAWTDGAMPDELLRRSARAIRVGRIADARAKAEALGVELALPLGALLLPAFLALGLGPVMLHLFEGGFASLV</sequence>
<gene>
    <name evidence="9" type="ORF">HMPREF9004_0806</name>
</gene>
<keyword evidence="2" id="KW-1003">Cell membrane</keyword>
<dbReference type="AlphaFoldDB" id="N6X4C6"/>
<feature type="transmembrane region" description="Helical" evidence="7">
    <location>
        <begin position="367"/>
        <end position="392"/>
    </location>
</feature>
<feature type="transmembrane region" description="Helical" evidence="7">
    <location>
        <begin position="229"/>
        <end position="248"/>
    </location>
</feature>
<dbReference type="Pfam" id="PF00482">
    <property type="entry name" value="T2SSF"/>
    <property type="match status" value="1"/>
</dbReference>
<organism evidence="9 10">
    <name type="scientific">Schaalia cardiffensis F0333</name>
    <dbReference type="NCBI Taxonomy" id="888050"/>
    <lineage>
        <taxon>Bacteria</taxon>
        <taxon>Bacillati</taxon>
        <taxon>Actinomycetota</taxon>
        <taxon>Actinomycetes</taxon>
        <taxon>Actinomycetales</taxon>
        <taxon>Actinomycetaceae</taxon>
        <taxon>Schaalia</taxon>
    </lineage>
</organism>
<feature type="region of interest" description="Disordered" evidence="6">
    <location>
        <begin position="30"/>
        <end position="50"/>
    </location>
</feature>
<dbReference type="InterPro" id="IPR018076">
    <property type="entry name" value="T2SS_GspF_dom"/>
</dbReference>
<evidence type="ECO:0000259" key="8">
    <source>
        <dbReference type="Pfam" id="PF00482"/>
    </source>
</evidence>
<keyword evidence="5 7" id="KW-0472">Membrane</keyword>
<name>N6X4C6_9ACTO</name>
<accession>N6X4C6</accession>
<dbReference type="HOGENOM" id="CLU_053089_0_0_11"/>
<evidence type="ECO:0000256" key="3">
    <source>
        <dbReference type="ARBA" id="ARBA00022692"/>
    </source>
</evidence>
<evidence type="ECO:0000256" key="4">
    <source>
        <dbReference type="ARBA" id="ARBA00022989"/>
    </source>
</evidence>
<feature type="domain" description="Type II secretion system protein GspF" evidence="8">
    <location>
        <begin position="274"/>
        <end position="384"/>
    </location>
</feature>
<evidence type="ECO:0000256" key="5">
    <source>
        <dbReference type="ARBA" id="ARBA00023136"/>
    </source>
</evidence>
<keyword evidence="3 7" id="KW-0812">Transmembrane</keyword>
<dbReference type="GO" id="GO:0005886">
    <property type="term" value="C:plasma membrane"/>
    <property type="evidence" value="ECO:0007669"/>
    <property type="project" value="UniProtKB-SubCell"/>
</dbReference>
<dbReference type="PANTHER" id="PTHR35007">
    <property type="entry name" value="INTEGRAL MEMBRANE PROTEIN-RELATED"/>
    <property type="match status" value="1"/>
</dbReference>
<evidence type="ECO:0000256" key="1">
    <source>
        <dbReference type="ARBA" id="ARBA00004651"/>
    </source>
</evidence>
<comment type="caution">
    <text evidence="9">The sequence shown here is derived from an EMBL/GenBank/DDBJ whole genome shotgun (WGS) entry which is preliminary data.</text>
</comment>
<keyword evidence="10" id="KW-1185">Reference proteome</keyword>
<evidence type="ECO:0000256" key="6">
    <source>
        <dbReference type="SAM" id="MobiDB-lite"/>
    </source>
</evidence>
<comment type="subcellular location">
    <subcellularLocation>
        <location evidence="1">Cell membrane</location>
        <topology evidence="1">Multi-pass membrane protein</topology>
    </subcellularLocation>
</comment>
<dbReference type="PANTHER" id="PTHR35007:SF4">
    <property type="entry name" value="CONSERVED TRANSMEMBRANE PROTEIN-RELATED"/>
    <property type="match status" value="1"/>
</dbReference>
<dbReference type="eggNOG" id="COG4965">
    <property type="taxonomic scope" value="Bacteria"/>
</dbReference>
<evidence type="ECO:0000256" key="7">
    <source>
        <dbReference type="SAM" id="Phobius"/>
    </source>
</evidence>
<evidence type="ECO:0000313" key="10">
    <source>
        <dbReference type="Proteomes" id="UP000013015"/>
    </source>
</evidence>
<keyword evidence="4 7" id="KW-1133">Transmembrane helix</keyword>
<dbReference type="PATRIC" id="fig|888050.3.peg.764"/>
<dbReference type="EMBL" id="AQHZ01000015">
    <property type="protein sequence ID" value="ENO18237.1"/>
    <property type="molecule type" value="Genomic_DNA"/>
</dbReference>
<feature type="transmembrane region" description="Helical" evidence="7">
    <location>
        <begin position="199"/>
        <end position="217"/>
    </location>
</feature>
<dbReference type="Proteomes" id="UP000013015">
    <property type="component" value="Unassembled WGS sequence"/>
</dbReference>
<reference evidence="9 10" key="1">
    <citation type="submission" date="2013-03" db="EMBL/GenBank/DDBJ databases">
        <title>Reference genome for the Human Microbiome Project.</title>
        <authorList>
            <person name="Aqrawi P."/>
            <person name="Ayvaz T."/>
            <person name="Bess C."/>
            <person name="Blankenburg K."/>
            <person name="Coyle M."/>
            <person name="Deng J."/>
            <person name="Forbes L."/>
            <person name="Fowler G."/>
            <person name="Francisco L."/>
            <person name="Fu Q."/>
            <person name="Gibbs R."/>
            <person name="Gross S."/>
            <person name="Gubbala S."/>
            <person name="Hale W."/>
            <person name="Hemphill L."/>
            <person name="Highlander S."/>
            <person name="Hirani K."/>
            <person name="Jackson L."/>
            <person name="Jakkamsetti A."/>
            <person name="Javaid M."/>
            <person name="Jayaseelan J.C."/>
            <person name="Jiang H."/>
            <person name="Joshi V."/>
            <person name="Korchina V."/>
            <person name="Kovar C."/>
            <person name="Lara F."/>
            <person name="Lee S."/>
            <person name="Liu Y."/>
            <person name="Mata R."/>
            <person name="Mathew T."/>
            <person name="Munidasa M."/>
            <person name="Muzny D."/>
            <person name="Nazareth L."/>
            <person name="Ngo R."/>
            <person name="Nguyen L."/>
            <person name="Nguyen N."/>
            <person name="Okwuonu G."/>
            <person name="Ongeri F."/>
            <person name="Palculict T."/>
            <person name="Patil S."/>
            <person name="Petrosino J."/>
            <person name="Pham C."/>
            <person name="Pham P."/>
            <person name="Pu L.-L."/>
            <person name="Qin X."/>
            <person name="Qu J."/>
            <person name="Reid J."/>
            <person name="Ross M."/>
            <person name="Ruth R."/>
            <person name="Saada N."/>
            <person name="San Lucas F."/>
            <person name="Santibanez J."/>
            <person name="Shang Y."/>
            <person name="Simmons D."/>
            <person name="Song X.-Z."/>
            <person name="Tang L.-Y."/>
            <person name="Thornton R."/>
            <person name="Warren J."/>
            <person name="Weissenberger G."/>
            <person name="Wilczek-Boney K."/>
            <person name="Worley K."/>
            <person name="Youmans B."/>
            <person name="Zhang J."/>
            <person name="Zhang L."/>
            <person name="Zhao Z."/>
            <person name="Zhou C."/>
            <person name="Zhu D."/>
            <person name="Zhu Y."/>
        </authorList>
    </citation>
    <scope>NUCLEOTIDE SEQUENCE [LARGE SCALE GENOMIC DNA]</scope>
    <source>
        <strain evidence="9 10">F0333</strain>
    </source>
</reference>